<name>A0A0C3BVD4_PILCF</name>
<keyword evidence="2" id="KW-1185">Reference proteome</keyword>
<organism evidence="1 2">
    <name type="scientific">Piloderma croceum (strain F 1598)</name>
    <dbReference type="NCBI Taxonomy" id="765440"/>
    <lineage>
        <taxon>Eukaryota</taxon>
        <taxon>Fungi</taxon>
        <taxon>Dikarya</taxon>
        <taxon>Basidiomycota</taxon>
        <taxon>Agaricomycotina</taxon>
        <taxon>Agaricomycetes</taxon>
        <taxon>Agaricomycetidae</taxon>
        <taxon>Atheliales</taxon>
        <taxon>Atheliaceae</taxon>
        <taxon>Piloderma</taxon>
    </lineage>
</organism>
<protein>
    <submittedName>
        <fullName evidence="1">Uncharacterized protein</fullName>
    </submittedName>
</protein>
<dbReference type="EMBL" id="KN833000">
    <property type="protein sequence ID" value="KIM81317.1"/>
    <property type="molecule type" value="Genomic_DNA"/>
</dbReference>
<dbReference type="Proteomes" id="UP000054166">
    <property type="component" value="Unassembled WGS sequence"/>
</dbReference>
<evidence type="ECO:0000313" key="1">
    <source>
        <dbReference type="EMBL" id="KIM81317.1"/>
    </source>
</evidence>
<dbReference type="InParanoid" id="A0A0C3BVD4"/>
<gene>
    <name evidence="1" type="ORF">PILCRDRAFT_507949</name>
</gene>
<proteinExistence type="predicted"/>
<accession>A0A0C3BVD4</accession>
<dbReference type="AlphaFoldDB" id="A0A0C3BVD4"/>
<evidence type="ECO:0000313" key="2">
    <source>
        <dbReference type="Proteomes" id="UP000054166"/>
    </source>
</evidence>
<sequence length="154" mass="17250">MLPHTIMFHNANYTNASQSHFSNVGRDQHNEYREQLIQTINVNIPDTASQETFRCVLGSICHVPPPSSSAVIITSHHNRSPCDVASNLIVEIKRLLVDLMKFSVDYRYLQDLLNRLHQTLFLTGLGIQAYEDTPLGPNLAAAIIPLVEQCQGIL</sequence>
<dbReference type="HOGENOM" id="CLU_1704920_0_0_1"/>
<reference evidence="2" key="2">
    <citation type="submission" date="2015-01" db="EMBL/GenBank/DDBJ databases">
        <title>Evolutionary Origins and Diversification of the Mycorrhizal Mutualists.</title>
        <authorList>
            <consortium name="DOE Joint Genome Institute"/>
            <consortium name="Mycorrhizal Genomics Consortium"/>
            <person name="Kohler A."/>
            <person name="Kuo A."/>
            <person name="Nagy L.G."/>
            <person name="Floudas D."/>
            <person name="Copeland A."/>
            <person name="Barry K.W."/>
            <person name="Cichocki N."/>
            <person name="Veneault-Fourrey C."/>
            <person name="LaButti K."/>
            <person name="Lindquist E.A."/>
            <person name="Lipzen A."/>
            <person name="Lundell T."/>
            <person name="Morin E."/>
            <person name="Murat C."/>
            <person name="Riley R."/>
            <person name="Ohm R."/>
            <person name="Sun H."/>
            <person name="Tunlid A."/>
            <person name="Henrissat B."/>
            <person name="Grigoriev I.V."/>
            <person name="Hibbett D.S."/>
            <person name="Martin F."/>
        </authorList>
    </citation>
    <scope>NUCLEOTIDE SEQUENCE [LARGE SCALE GENOMIC DNA]</scope>
    <source>
        <strain evidence="2">F 1598</strain>
    </source>
</reference>
<reference evidence="1 2" key="1">
    <citation type="submission" date="2014-04" db="EMBL/GenBank/DDBJ databases">
        <authorList>
            <consortium name="DOE Joint Genome Institute"/>
            <person name="Kuo A."/>
            <person name="Tarkka M."/>
            <person name="Buscot F."/>
            <person name="Kohler A."/>
            <person name="Nagy L.G."/>
            <person name="Floudas D."/>
            <person name="Copeland A."/>
            <person name="Barry K.W."/>
            <person name="Cichocki N."/>
            <person name="Veneault-Fourrey C."/>
            <person name="LaButti K."/>
            <person name="Lindquist E.A."/>
            <person name="Lipzen A."/>
            <person name="Lundell T."/>
            <person name="Morin E."/>
            <person name="Murat C."/>
            <person name="Sun H."/>
            <person name="Tunlid A."/>
            <person name="Henrissat B."/>
            <person name="Grigoriev I.V."/>
            <person name="Hibbett D.S."/>
            <person name="Martin F."/>
            <person name="Nordberg H.P."/>
            <person name="Cantor M.N."/>
            <person name="Hua S.X."/>
        </authorList>
    </citation>
    <scope>NUCLEOTIDE SEQUENCE [LARGE SCALE GENOMIC DNA]</scope>
    <source>
        <strain evidence="1 2">F 1598</strain>
    </source>
</reference>